<feature type="compositionally biased region" description="Basic and acidic residues" evidence="1">
    <location>
        <begin position="1"/>
        <end position="12"/>
    </location>
</feature>
<feature type="region of interest" description="Disordered" evidence="1">
    <location>
        <begin position="1"/>
        <end position="51"/>
    </location>
</feature>
<organism evidence="2 3">
    <name type="scientific">Lactobacillus xujianguonis</name>
    <dbReference type="NCBI Taxonomy" id="2495899"/>
    <lineage>
        <taxon>Bacteria</taxon>
        <taxon>Bacillati</taxon>
        <taxon>Bacillota</taxon>
        <taxon>Bacilli</taxon>
        <taxon>Lactobacillales</taxon>
        <taxon>Lactobacillaceae</taxon>
        <taxon>Lactobacillus</taxon>
    </lineage>
</organism>
<evidence type="ECO:0000313" key="2">
    <source>
        <dbReference type="EMBL" id="RVU70879.1"/>
    </source>
</evidence>
<sequence length="136" mass="15255">MKKATDSDDKNNEGMALSTTSWSNLPEMFMSKSKPGKNGMNTTETVDGRDIEQASTDLIKRYEKQGFTYAGTSGKILDSDPYNYIYDGTYIHLIHNMPVLVNYVDEDGNSLAPQDKLEANKNNPDQTNNGINEKEY</sequence>
<proteinExistence type="predicted"/>
<dbReference type="AlphaFoldDB" id="A0A437SVB6"/>
<dbReference type="EMBL" id="RXIA01000012">
    <property type="protein sequence ID" value="RVU70879.1"/>
    <property type="molecule type" value="Genomic_DNA"/>
</dbReference>
<keyword evidence="3" id="KW-1185">Reference proteome</keyword>
<protein>
    <submittedName>
        <fullName evidence="2">Uncharacterized protein</fullName>
    </submittedName>
</protein>
<dbReference type="Proteomes" id="UP000288291">
    <property type="component" value="Unassembled WGS sequence"/>
</dbReference>
<feature type="compositionally biased region" description="Polar residues" evidence="1">
    <location>
        <begin position="120"/>
        <end position="136"/>
    </location>
</feature>
<reference evidence="2 3" key="1">
    <citation type="submission" date="2018-12" db="EMBL/GenBank/DDBJ databases">
        <authorList>
            <person name="Meng J."/>
        </authorList>
    </citation>
    <scope>NUCLEOTIDE SEQUENCE [LARGE SCALE GENOMIC DNA]</scope>
    <source>
        <strain evidence="2 3">HT111-2</strain>
    </source>
</reference>
<feature type="region of interest" description="Disordered" evidence="1">
    <location>
        <begin position="107"/>
        <end position="136"/>
    </location>
</feature>
<evidence type="ECO:0000256" key="1">
    <source>
        <dbReference type="SAM" id="MobiDB-lite"/>
    </source>
</evidence>
<evidence type="ECO:0000313" key="3">
    <source>
        <dbReference type="Proteomes" id="UP000288291"/>
    </source>
</evidence>
<accession>A0A437SVB6</accession>
<name>A0A437SVB6_9LACO</name>
<gene>
    <name evidence="2" type="ORF">EJK17_05285</name>
</gene>
<comment type="caution">
    <text evidence="2">The sequence shown here is derived from an EMBL/GenBank/DDBJ whole genome shotgun (WGS) entry which is preliminary data.</text>
</comment>